<dbReference type="Gene3D" id="1.10.3720.10">
    <property type="entry name" value="MetI-like"/>
    <property type="match status" value="1"/>
</dbReference>
<dbReference type="PROSITE" id="PS50928">
    <property type="entry name" value="ABC_TM1"/>
    <property type="match status" value="1"/>
</dbReference>
<comment type="subcellular location">
    <subcellularLocation>
        <location evidence="1 7">Cell membrane</location>
        <topology evidence="1 7">Multi-pass membrane protein</topology>
    </subcellularLocation>
</comment>
<reference evidence="9 10" key="1">
    <citation type="submission" date="2015-06" db="EMBL/GenBank/DDBJ databases">
        <title>Genome sequencing project of Bacillus galactosidilyticus PL133.</title>
        <authorList>
            <person name="Gaiero J."/>
            <person name="Nicol R."/>
            <person name="Habash M."/>
        </authorList>
    </citation>
    <scope>NUCLEOTIDE SEQUENCE [LARGE SCALE GENOMIC DNA]</scope>
    <source>
        <strain evidence="9 10">PL133</strain>
    </source>
</reference>
<dbReference type="CDD" id="cd06261">
    <property type="entry name" value="TM_PBP2"/>
    <property type="match status" value="1"/>
</dbReference>
<evidence type="ECO:0000313" key="10">
    <source>
        <dbReference type="Proteomes" id="UP000053881"/>
    </source>
</evidence>
<comment type="similarity">
    <text evidence="7">Belongs to the binding-protein-dependent transport system permease family.</text>
</comment>
<keyword evidence="5 7" id="KW-1133">Transmembrane helix</keyword>
<dbReference type="EMBL" id="LGPB01000143">
    <property type="protein sequence ID" value="KRG08018.1"/>
    <property type="molecule type" value="Genomic_DNA"/>
</dbReference>
<dbReference type="PANTHER" id="PTHR30193:SF1">
    <property type="entry name" value="ABC TRANSPORTER PERMEASE PROTEIN YESP-RELATED"/>
    <property type="match status" value="1"/>
</dbReference>
<evidence type="ECO:0000259" key="8">
    <source>
        <dbReference type="PROSITE" id="PS50928"/>
    </source>
</evidence>
<dbReference type="Pfam" id="PF00528">
    <property type="entry name" value="BPD_transp_1"/>
    <property type="match status" value="1"/>
</dbReference>
<dbReference type="InterPro" id="IPR051393">
    <property type="entry name" value="ABC_transporter_permease"/>
</dbReference>
<sequence>MQVKLLKSKVSGIENMERNWGIMLALPAMLGFLIFTLSPMIASLWFSLTDWNIGGKFSFIGVENYKTMFIEDKLFSKSLFVTIYYTFCSVPLVMCGAFLVAMLLNQKVKGLSVFRTIFYLPVLVPSVANTMLWLWMFNPDFGLLNSILGSFGISGQQWIYHEQTSIPSLVFMSTWGLGNAAVIFLAGLQGVPTHLYEAVEMDGGGAFSKLRHVTIPMMTPTIFFNLVMALINTFQIFNEAYIMTEGGPNNSTLFYVYYLYRTAFTDTKMGYASALAWVLFIVILFITSILFLTSKRWVYYEGGK</sequence>
<dbReference type="InterPro" id="IPR000515">
    <property type="entry name" value="MetI-like"/>
</dbReference>
<feature type="transmembrane region" description="Helical" evidence="7">
    <location>
        <begin position="217"/>
        <end position="237"/>
    </location>
</feature>
<evidence type="ECO:0000256" key="5">
    <source>
        <dbReference type="ARBA" id="ARBA00022989"/>
    </source>
</evidence>
<proteinExistence type="inferred from homology"/>
<evidence type="ECO:0000256" key="6">
    <source>
        <dbReference type="ARBA" id="ARBA00023136"/>
    </source>
</evidence>
<dbReference type="PANTHER" id="PTHR30193">
    <property type="entry name" value="ABC TRANSPORTER PERMEASE PROTEIN"/>
    <property type="match status" value="1"/>
</dbReference>
<feature type="transmembrane region" description="Helical" evidence="7">
    <location>
        <begin position="175"/>
        <end position="196"/>
    </location>
</feature>
<accession>A0A0Q9XSM6</accession>
<feature type="transmembrane region" description="Helical" evidence="7">
    <location>
        <begin position="269"/>
        <end position="292"/>
    </location>
</feature>
<keyword evidence="3" id="KW-1003">Cell membrane</keyword>
<evidence type="ECO:0000256" key="1">
    <source>
        <dbReference type="ARBA" id="ARBA00004651"/>
    </source>
</evidence>
<dbReference type="Proteomes" id="UP000053881">
    <property type="component" value="Unassembled WGS sequence"/>
</dbReference>
<evidence type="ECO:0000256" key="4">
    <source>
        <dbReference type="ARBA" id="ARBA00022692"/>
    </source>
</evidence>
<dbReference type="PATRIC" id="fig|217031.4.peg.8466"/>
<keyword evidence="6 7" id="KW-0472">Membrane</keyword>
<dbReference type="SUPFAM" id="SSF161098">
    <property type="entry name" value="MetI-like"/>
    <property type="match status" value="1"/>
</dbReference>
<dbReference type="AlphaFoldDB" id="A0A0Q9XSM6"/>
<organism evidence="9 10">
    <name type="scientific">Lederbergia galactosidilytica</name>
    <dbReference type="NCBI Taxonomy" id="217031"/>
    <lineage>
        <taxon>Bacteria</taxon>
        <taxon>Bacillati</taxon>
        <taxon>Bacillota</taxon>
        <taxon>Bacilli</taxon>
        <taxon>Bacillales</taxon>
        <taxon>Bacillaceae</taxon>
        <taxon>Lederbergia</taxon>
    </lineage>
</organism>
<keyword evidence="4 7" id="KW-0812">Transmembrane</keyword>
<feature type="transmembrane region" description="Helical" evidence="7">
    <location>
        <begin position="116"/>
        <end position="136"/>
    </location>
</feature>
<evidence type="ECO:0000256" key="2">
    <source>
        <dbReference type="ARBA" id="ARBA00022448"/>
    </source>
</evidence>
<comment type="caution">
    <text evidence="9">The sequence shown here is derived from an EMBL/GenBank/DDBJ whole genome shotgun (WGS) entry which is preliminary data.</text>
</comment>
<evidence type="ECO:0000313" key="9">
    <source>
        <dbReference type="EMBL" id="KRG08018.1"/>
    </source>
</evidence>
<gene>
    <name evidence="9" type="ORF">ACA29_25040</name>
</gene>
<feature type="transmembrane region" description="Helical" evidence="7">
    <location>
        <begin position="21"/>
        <end position="46"/>
    </location>
</feature>
<protein>
    <submittedName>
        <fullName evidence="9">ABC transporter permease</fullName>
    </submittedName>
</protein>
<feature type="domain" description="ABC transmembrane type-1" evidence="8">
    <location>
        <begin position="79"/>
        <end position="290"/>
    </location>
</feature>
<evidence type="ECO:0000256" key="7">
    <source>
        <dbReference type="RuleBase" id="RU363032"/>
    </source>
</evidence>
<name>A0A0Q9XSM6_9BACI</name>
<feature type="transmembrane region" description="Helical" evidence="7">
    <location>
        <begin position="83"/>
        <end position="104"/>
    </location>
</feature>
<evidence type="ECO:0000256" key="3">
    <source>
        <dbReference type="ARBA" id="ARBA00022475"/>
    </source>
</evidence>
<dbReference type="GO" id="GO:0005886">
    <property type="term" value="C:plasma membrane"/>
    <property type="evidence" value="ECO:0007669"/>
    <property type="project" value="UniProtKB-SubCell"/>
</dbReference>
<keyword evidence="2 7" id="KW-0813">Transport</keyword>
<dbReference type="InterPro" id="IPR035906">
    <property type="entry name" value="MetI-like_sf"/>
</dbReference>
<dbReference type="GO" id="GO:0055085">
    <property type="term" value="P:transmembrane transport"/>
    <property type="evidence" value="ECO:0007669"/>
    <property type="project" value="InterPro"/>
</dbReference>